<keyword evidence="3" id="KW-1185">Reference proteome</keyword>
<organism evidence="2 3">
    <name type="scientific">Cryobacterium algoricola</name>
    <dbReference type="NCBI Taxonomy" id="1259183"/>
    <lineage>
        <taxon>Bacteria</taxon>
        <taxon>Bacillati</taxon>
        <taxon>Actinomycetota</taxon>
        <taxon>Actinomycetes</taxon>
        <taxon>Micrococcales</taxon>
        <taxon>Microbacteriaceae</taxon>
        <taxon>Cryobacterium</taxon>
    </lineage>
</organism>
<evidence type="ECO:0000313" key="2">
    <source>
        <dbReference type="EMBL" id="TFB87667.1"/>
    </source>
</evidence>
<name>A0ABY2IDJ0_9MICO</name>
<protein>
    <submittedName>
        <fullName evidence="2">Uncharacterized protein</fullName>
    </submittedName>
</protein>
<evidence type="ECO:0000256" key="1">
    <source>
        <dbReference type="SAM" id="MobiDB-lite"/>
    </source>
</evidence>
<reference evidence="2 3" key="1">
    <citation type="submission" date="2019-03" db="EMBL/GenBank/DDBJ databases">
        <title>Genomics of glacier-inhabiting Cryobacterium strains.</title>
        <authorList>
            <person name="Liu Q."/>
            <person name="Xin Y.-H."/>
        </authorList>
    </citation>
    <scope>NUCLEOTIDE SEQUENCE [LARGE SCALE GENOMIC DNA]</scope>
    <source>
        <strain evidence="2 3">MDB2-B</strain>
    </source>
</reference>
<feature type="region of interest" description="Disordered" evidence="1">
    <location>
        <begin position="64"/>
        <end position="88"/>
    </location>
</feature>
<dbReference type="EMBL" id="SOFG01000011">
    <property type="protein sequence ID" value="TFB87667.1"/>
    <property type="molecule type" value="Genomic_DNA"/>
</dbReference>
<comment type="caution">
    <text evidence="2">The sequence shown here is derived from an EMBL/GenBank/DDBJ whole genome shotgun (WGS) entry which is preliminary data.</text>
</comment>
<gene>
    <name evidence="2" type="ORF">E3O44_11375</name>
</gene>
<sequence>MNLLVAWVLFSVAPLFLLGGALFVVQGNLLMGLVIAAVAYLPVSFGRTHFRAGRLERAAYRTYLSEHPTEPGTRRPRRDPREAEAISAEEARIRGEEWDREVQTTFIDEAESAGDLSAVLLLRSETPAESVRRLDITRPSDL</sequence>
<proteinExistence type="predicted"/>
<evidence type="ECO:0000313" key="3">
    <source>
        <dbReference type="Proteomes" id="UP000297608"/>
    </source>
</evidence>
<dbReference type="RefSeq" id="WP_166792622.1">
    <property type="nucleotide sequence ID" value="NZ_SOFG01000011.1"/>
</dbReference>
<accession>A0ABY2IDJ0</accession>
<dbReference type="Proteomes" id="UP000297608">
    <property type="component" value="Unassembled WGS sequence"/>
</dbReference>
<feature type="compositionally biased region" description="Basic and acidic residues" evidence="1">
    <location>
        <begin position="67"/>
        <end position="88"/>
    </location>
</feature>